<evidence type="ECO:0000313" key="1">
    <source>
        <dbReference type="EMBL" id="KPV47792.1"/>
    </source>
</evidence>
<dbReference type="Gene3D" id="3.40.50.150">
    <property type="entry name" value="Vaccinia Virus protein VP39"/>
    <property type="match status" value="1"/>
</dbReference>
<evidence type="ECO:0000313" key="2">
    <source>
        <dbReference type="Proteomes" id="UP000050509"/>
    </source>
</evidence>
<dbReference type="Proteomes" id="UP000050509">
    <property type="component" value="Unassembled WGS sequence"/>
</dbReference>
<reference evidence="1 2" key="1">
    <citation type="submission" date="2015-09" db="EMBL/GenBank/DDBJ databases">
        <title>Draft genome sequence of Kouleothrix aurantiaca JCM 19913.</title>
        <authorList>
            <person name="Hemp J."/>
        </authorList>
    </citation>
    <scope>NUCLEOTIDE SEQUENCE [LARGE SCALE GENOMIC DNA]</scope>
    <source>
        <strain evidence="1 2">COM-B</strain>
    </source>
</reference>
<accession>A0A0P9DCX9</accession>
<keyword evidence="2" id="KW-1185">Reference proteome</keyword>
<evidence type="ECO:0008006" key="3">
    <source>
        <dbReference type="Google" id="ProtNLM"/>
    </source>
</evidence>
<organism evidence="1 2">
    <name type="scientific">Kouleothrix aurantiaca</name>
    <dbReference type="NCBI Taxonomy" id="186479"/>
    <lineage>
        <taxon>Bacteria</taxon>
        <taxon>Bacillati</taxon>
        <taxon>Chloroflexota</taxon>
        <taxon>Chloroflexia</taxon>
        <taxon>Chloroflexales</taxon>
        <taxon>Roseiflexineae</taxon>
        <taxon>Roseiflexaceae</taxon>
        <taxon>Kouleothrix</taxon>
    </lineage>
</organism>
<sequence>ASYLARTLPGAGASVYSAPEAFAAFIRGGGNLGLYAATSAALRAAQLSNRARSLLDIGVGDGMALLPALTDEIEQLDLVEPSAALLASICQQLDAHGRQCRAFNGTLQDFVAQNTGSWDIAEATFSLQSIVPEERAPLLAWLRAHCRRLLIAEFDVPDFAEQFAPARATYVSERFAQGVAEYADDGGLVAQGFLMPVMFGSFDRTAARTNYEQPMAAWAEQLRA</sequence>
<dbReference type="InterPro" id="IPR029063">
    <property type="entry name" value="SAM-dependent_MTases_sf"/>
</dbReference>
<comment type="caution">
    <text evidence="1">The sequence shown here is derived from an EMBL/GenBank/DDBJ whole genome shotgun (WGS) entry which is preliminary data.</text>
</comment>
<feature type="non-terminal residue" evidence="1">
    <location>
        <position position="1"/>
    </location>
</feature>
<proteinExistence type="predicted"/>
<feature type="non-terminal residue" evidence="1">
    <location>
        <position position="224"/>
    </location>
</feature>
<name>A0A0P9DCX9_9CHLR</name>
<dbReference type="AlphaFoldDB" id="A0A0P9DCX9"/>
<gene>
    <name evidence="1" type="ORF">SE17_41535</name>
</gene>
<protein>
    <recommendedName>
        <fullName evidence="3">Methyltransferase domain-containing protein</fullName>
    </recommendedName>
</protein>
<dbReference type="SUPFAM" id="SSF53335">
    <property type="entry name" value="S-adenosyl-L-methionine-dependent methyltransferases"/>
    <property type="match status" value="1"/>
</dbReference>
<dbReference type="EMBL" id="LJCR01003232">
    <property type="protein sequence ID" value="KPV47792.1"/>
    <property type="molecule type" value="Genomic_DNA"/>
</dbReference>